<reference evidence="3 4" key="1">
    <citation type="submission" date="2014-07" db="EMBL/GenBank/DDBJ databases">
        <authorList>
            <person name="McCorrison J."/>
            <person name="Sanka R."/>
            <person name="Torralba M."/>
            <person name="Gillis M."/>
            <person name="Haft D.H."/>
            <person name="Methe B."/>
            <person name="Sutton G."/>
            <person name="Nelson K.E."/>
        </authorList>
    </citation>
    <scope>NUCLEOTIDE SEQUENCE [LARGE SCALE GENOMIC DNA]</scope>
    <source>
        <strain evidence="3 4">DNF00011</strain>
    </source>
</reference>
<protein>
    <submittedName>
        <fullName evidence="3">Uncharacterized protein</fullName>
    </submittedName>
</protein>
<keyword evidence="2" id="KW-1133">Transmembrane helix</keyword>
<sequence>MAPPPEQPIPAKPEKASKPERASKPGKGPQQSKPSRTTRIRRAYKKLPQPLKIVLGGLGTLLMIGLLILGIRLVMLLLVVMLEIPWVASGVLLGLFLILLLPSNGWTNYGAYLFLIGAVVSAFLDVPDNPIYNAPFEKLFLNEGEYLSGSAVVEKPSQGETVISGENVIVNTDGNKIREINDFLTFLYRLAVYSVIYGALITLRGFLPKMKTTPTSAS</sequence>
<name>A0A095YC57_9MICC</name>
<feature type="transmembrane region" description="Helical" evidence="2">
    <location>
        <begin position="51"/>
        <end position="78"/>
    </location>
</feature>
<evidence type="ECO:0000256" key="1">
    <source>
        <dbReference type="SAM" id="MobiDB-lite"/>
    </source>
</evidence>
<feature type="transmembrane region" description="Helical" evidence="2">
    <location>
        <begin position="186"/>
        <end position="207"/>
    </location>
</feature>
<feature type="transmembrane region" description="Helical" evidence="2">
    <location>
        <begin position="109"/>
        <end position="126"/>
    </location>
</feature>
<evidence type="ECO:0000313" key="4">
    <source>
        <dbReference type="Proteomes" id="UP000053528"/>
    </source>
</evidence>
<dbReference type="Proteomes" id="UP000053528">
    <property type="component" value="Unassembled WGS sequence"/>
</dbReference>
<accession>A0A095YC57</accession>
<feature type="region of interest" description="Disordered" evidence="1">
    <location>
        <begin position="1"/>
        <end position="38"/>
    </location>
</feature>
<feature type="compositionally biased region" description="Pro residues" evidence="1">
    <location>
        <begin position="1"/>
        <end position="11"/>
    </location>
</feature>
<organism evidence="3 4">
    <name type="scientific">Pseudoglutamicibacter albus DNF00011</name>
    <dbReference type="NCBI Taxonomy" id="1401063"/>
    <lineage>
        <taxon>Bacteria</taxon>
        <taxon>Bacillati</taxon>
        <taxon>Actinomycetota</taxon>
        <taxon>Actinomycetes</taxon>
        <taxon>Micrococcales</taxon>
        <taxon>Micrococcaceae</taxon>
        <taxon>Pseudoglutamicibacter</taxon>
    </lineage>
</organism>
<feature type="compositionally biased region" description="Basic and acidic residues" evidence="1">
    <location>
        <begin position="12"/>
        <end position="23"/>
    </location>
</feature>
<keyword evidence="2" id="KW-0812">Transmembrane</keyword>
<proteinExistence type="predicted"/>
<dbReference type="AlphaFoldDB" id="A0A095YC57"/>
<gene>
    <name evidence="3" type="ORF">HMPREF2128_07090</name>
</gene>
<dbReference type="RefSeq" id="WP_035756483.1">
    <property type="nucleotide sequence ID" value="NZ_JRNH01000022.1"/>
</dbReference>
<keyword evidence="2" id="KW-0472">Membrane</keyword>
<evidence type="ECO:0000256" key="2">
    <source>
        <dbReference type="SAM" id="Phobius"/>
    </source>
</evidence>
<evidence type="ECO:0000313" key="3">
    <source>
        <dbReference type="EMBL" id="KGF20045.1"/>
    </source>
</evidence>
<dbReference type="EMBL" id="JRNH01000022">
    <property type="protein sequence ID" value="KGF20045.1"/>
    <property type="molecule type" value="Genomic_DNA"/>
</dbReference>
<comment type="caution">
    <text evidence="3">The sequence shown here is derived from an EMBL/GenBank/DDBJ whole genome shotgun (WGS) entry which is preliminary data.</text>
</comment>
<feature type="transmembrane region" description="Helical" evidence="2">
    <location>
        <begin position="84"/>
        <end position="102"/>
    </location>
</feature>